<keyword evidence="6" id="KW-1185">Reference proteome</keyword>
<dbReference type="EMBL" id="JALJOS010000002">
    <property type="protein sequence ID" value="KAK9842659.1"/>
    <property type="molecule type" value="Genomic_DNA"/>
</dbReference>
<protein>
    <submittedName>
        <fullName evidence="5">Uncharacterized protein</fullName>
    </submittedName>
</protein>
<gene>
    <name evidence="5" type="ORF">WJX74_000249</name>
</gene>
<evidence type="ECO:0000313" key="6">
    <source>
        <dbReference type="Proteomes" id="UP001438707"/>
    </source>
</evidence>
<dbReference type="GO" id="GO:1990904">
    <property type="term" value="C:ribonucleoprotein complex"/>
    <property type="evidence" value="ECO:0007669"/>
    <property type="project" value="UniProtKB-KW"/>
</dbReference>
<name>A0AAW1S9S5_9CHLO</name>
<dbReference type="GO" id="GO:0005840">
    <property type="term" value="C:ribosome"/>
    <property type="evidence" value="ECO:0007669"/>
    <property type="project" value="UniProtKB-KW"/>
</dbReference>
<evidence type="ECO:0000256" key="1">
    <source>
        <dbReference type="ARBA" id="ARBA00010834"/>
    </source>
</evidence>
<evidence type="ECO:0000313" key="5">
    <source>
        <dbReference type="EMBL" id="KAK9842659.1"/>
    </source>
</evidence>
<organism evidence="5 6">
    <name type="scientific">Apatococcus lobatus</name>
    <dbReference type="NCBI Taxonomy" id="904363"/>
    <lineage>
        <taxon>Eukaryota</taxon>
        <taxon>Viridiplantae</taxon>
        <taxon>Chlorophyta</taxon>
        <taxon>core chlorophytes</taxon>
        <taxon>Trebouxiophyceae</taxon>
        <taxon>Chlorellales</taxon>
        <taxon>Chlorellaceae</taxon>
        <taxon>Apatococcus</taxon>
    </lineage>
</organism>
<accession>A0AAW1S9S5</accession>
<evidence type="ECO:0000256" key="2">
    <source>
        <dbReference type="ARBA" id="ARBA00022980"/>
    </source>
</evidence>
<comment type="caution">
    <text evidence="5">The sequence shown here is derived from an EMBL/GenBank/DDBJ whole genome shotgun (WGS) entry which is preliminary data.</text>
</comment>
<dbReference type="NCBIfam" id="TIGR04560">
    <property type="entry name" value="ribo_THX"/>
    <property type="match status" value="1"/>
</dbReference>
<comment type="similarity">
    <text evidence="1">Belongs to the bacterial ribosomal protein bTHX family.</text>
</comment>
<dbReference type="InterPro" id="IPR030826">
    <property type="entry name" value="Ribosomal_bTHX/bTHXc/bTHXm"/>
</dbReference>
<proteinExistence type="inferred from homology"/>
<evidence type="ECO:0000256" key="3">
    <source>
        <dbReference type="ARBA" id="ARBA00023274"/>
    </source>
</evidence>
<keyword evidence="2" id="KW-0689">Ribosomal protein</keyword>
<keyword evidence="3" id="KW-0687">Ribonucleoprotein</keyword>
<dbReference type="Proteomes" id="UP001438707">
    <property type="component" value="Unassembled WGS sequence"/>
</dbReference>
<dbReference type="AlphaFoldDB" id="A0AAW1S9S5"/>
<feature type="region of interest" description="Disordered" evidence="4">
    <location>
        <begin position="20"/>
        <end position="46"/>
    </location>
</feature>
<evidence type="ECO:0000256" key="4">
    <source>
        <dbReference type="SAM" id="MobiDB-lite"/>
    </source>
</evidence>
<sequence length="74" mass="8720">MESLLLMGRRDKRTWRGKIFKGTSGKARPKKNERPGEHGSNWWHSPHPKPAIPYPPQCVYQFCLLVQRLCKYRA</sequence>
<reference evidence="5 6" key="1">
    <citation type="journal article" date="2024" name="Nat. Commun.">
        <title>Phylogenomics reveals the evolutionary origins of lichenization in chlorophyte algae.</title>
        <authorList>
            <person name="Puginier C."/>
            <person name="Libourel C."/>
            <person name="Otte J."/>
            <person name="Skaloud P."/>
            <person name="Haon M."/>
            <person name="Grisel S."/>
            <person name="Petersen M."/>
            <person name="Berrin J.G."/>
            <person name="Delaux P.M."/>
            <person name="Dal Grande F."/>
            <person name="Keller J."/>
        </authorList>
    </citation>
    <scope>NUCLEOTIDE SEQUENCE [LARGE SCALE GENOMIC DNA]</scope>
    <source>
        <strain evidence="5 6">SAG 2145</strain>
    </source>
</reference>